<keyword evidence="2" id="KW-1185">Reference proteome</keyword>
<name>A0A8H7S2U7_9FUNG</name>
<protein>
    <submittedName>
        <fullName evidence="1">Uncharacterized protein</fullName>
    </submittedName>
</protein>
<evidence type="ECO:0000313" key="2">
    <source>
        <dbReference type="Proteomes" id="UP000646827"/>
    </source>
</evidence>
<gene>
    <name evidence="1" type="ORF">INT45_002712</name>
</gene>
<dbReference type="AlphaFoldDB" id="A0A8H7S2U7"/>
<reference evidence="1 2" key="1">
    <citation type="submission" date="2020-12" db="EMBL/GenBank/DDBJ databases">
        <title>Metabolic potential, ecology and presence of endohyphal bacteria is reflected in genomic diversity of Mucoromycotina.</title>
        <authorList>
            <person name="Muszewska A."/>
            <person name="Okrasinska A."/>
            <person name="Steczkiewicz K."/>
            <person name="Drgas O."/>
            <person name="Orlowska M."/>
            <person name="Perlinska-Lenart U."/>
            <person name="Aleksandrzak-Piekarczyk T."/>
            <person name="Szatraj K."/>
            <person name="Zielenkiewicz U."/>
            <person name="Pilsyk S."/>
            <person name="Malc E."/>
            <person name="Mieczkowski P."/>
            <person name="Kruszewska J.S."/>
            <person name="Biernat P."/>
            <person name="Pawlowska J."/>
        </authorList>
    </citation>
    <scope>NUCLEOTIDE SEQUENCE [LARGE SCALE GENOMIC DNA]</scope>
    <source>
        <strain evidence="1 2">CBS 142.35</strain>
    </source>
</reference>
<sequence length="260" mass="30033">MEHNNKKQKRLNLDDIFNLSLSDKVRAICENFDRYSGNRNRLDFCKPGFFPSRFQKTIPKLQKSLGVPFESAIKKEEREILLNISKADSIDDIEIIIKDIPLVGGSGIQKIVIWQSGLLKNAIHNKGWYQINLYSELFDAVFLTNNIHQTKRTECYAAAIKYLKKMKKFDQMEKDVKVDLLLFNKEYGDLFACEDKPADTPEKDVIDDIQKGQKLAEKKLLHVQPLLPYPTMMQPIEVLSVQFYGLELIVYGSKMTEHGD</sequence>
<evidence type="ECO:0000313" key="1">
    <source>
        <dbReference type="EMBL" id="KAG2221674.1"/>
    </source>
</evidence>
<organism evidence="1 2">
    <name type="scientific">Circinella minor</name>
    <dbReference type="NCBI Taxonomy" id="1195481"/>
    <lineage>
        <taxon>Eukaryota</taxon>
        <taxon>Fungi</taxon>
        <taxon>Fungi incertae sedis</taxon>
        <taxon>Mucoromycota</taxon>
        <taxon>Mucoromycotina</taxon>
        <taxon>Mucoromycetes</taxon>
        <taxon>Mucorales</taxon>
        <taxon>Lichtheimiaceae</taxon>
        <taxon>Circinella</taxon>
    </lineage>
</organism>
<dbReference type="Proteomes" id="UP000646827">
    <property type="component" value="Unassembled WGS sequence"/>
</dbReference>
<comment type="caution">
    <text evidence="1">The sequence shown here is derived from an EMBL/GenBank/DDBJ whole genome shotgun (WGS) entry which is preliminary data.</text>
</comment>
<dbReference type="OrthoDB" id="2281642at2759"/>
<accession>A0A8H7S2U7</accession>
<proteinExistence type="predicted"/>
<dbReference type="EMBL" id="JAEPRB010000102">
    <property type="protein sequence ID" value="KAG2221674.1"/>
    <property type="molecule type" value="Genomic_DNA"/>
</dbReference>